<protein>
    <recommendedName>
        <fullName evidence="4">DUF5590 domain-containing protein</fullName>
    </recommendedName>
</protein>
<dbReference type="Proteomes" id="UP000658980">
    <property type="component" value="Unassembled WGS sequence"/>
</dbReference>
<comment type="caution">
    <text evidence="2">The sequence shown here is derived from an EMBL/GenBank/DDBJ whole genome shotgun (WGS) entry which is preliminary data.</text>
</comment>
<evidence type="ECO:0000313" key="3">
    <source>
        <dbReference type="Proteomes" id="UP000658980"/>
    </source>
</evidence>
<evidence type="ECO:0000256" key="1">
    <source>
        <dbReference type="SAM" id="Phobius"/>
    </source>
</evidence>
<evidence type="ECO:0008006" key="4">
    <source>
        <dbReference type="Google" id="ProtNLM"/>
    </source>
</evidence>
<keyword evidence="1" id="KW-0472">Membrane</keyword>
<keyword evidence="1" id="KW-1133">Transmembrane helix</keyword>
<reference evidence="2 3" key="1">
    <citation type="submission" date="2020-08" db="EMBL/GenBank/DDBJ databases">
        <title>A Genomic Blueprint of the Chicken Gut Microbiome.</title>
        <authorList>
            <person name="Gilroy R."/>
            <person name="Ravi A."/>
            <person name="Getino M."/>
            <person name="Pursley I."/>
            <person name="Horton D.L."/>
            <person name="Alikhan N.-F."/>
            <person name="Baker D."/>
            <person name="Gharbi K."/>
            <person name="Hall N."/>
            <person name="Watson M."/>
            <person name="Adriaenssens E.M."/>
            <person name="Foster-Nyarko E."/>
            <person name="Jarju S."/>
            <person name="Secka A."/>
            <person name="Antonio M."/>
            <person name="Oren A."/>
            <person name="Chaudhuri R."/>
            <person name="La Ragione R.M."/>
            <person name="Hildebrand F."/>
            <person name="Pallen M.J."/>
        </authorList>
    </citation>
    <scope>NUCLEOTIDE SEQUENCE [LARGE SCALE GENOMIC DNA]</scope>
    <source>
        <strain evidence="2 3">Sa1BUA13</strain>
    </source>
</reference>
<dbReference type="EMBL" id="JACSPU010000005">
    <property type="protein sequence ID" value="MBD8015959.1"/>
    <property type="molecule type" value="Genomic_DNA"/>
</dbReference>
<proteinExistence type="predicted"/>
<dbReference type="RefSeq" id="WP_191716136.1">
    <property type="nucleotide sequence ID" value="NZ_JACSPU010000005.1"/>
</dbReference>
<name>A0ABR8WFY8_9BACL</name>
<keyword evidence="1" id="KW-0812">Transmembrane</keyword>
<sequence length="177" mass="20018">MANMQKKKSGLSFAWPWVLGLVLILLVVGGWMLKPESEEAKNLTARLQITVIEELGEKSNMDKERIVDISVYQVSSGWDAEFILNADKGFTTISTKQLMWQQAIAILAPLSEFGELKDISISWVYPVAGPNDKVTDQSVMSFRLDKTTRNQLIWENVEPSLLPDIAFDYKEHSVLNE</sequence>
<accession>A0ABR8WFY8</accession>
<keyword evidence="3" id="KW-1185">Reference proteome</keyword>
<gene>
    <name evidence="2" type="ORF">H9630_14105</name>
</gene>
<feature type="transmembrane region" description="Helical" evidence="1">
    <location>
        <begin position="12"/>
        <end position="33"/>
    </location>
</feature>
<evidence type="ECO:0000313" key="2">
    <source>
        <dbReference type="EMBL" id="MBD8015959.1"/>
    </source>
</evidence>
<organism evidence="2 3">
    <name type="scientific">Planococcus wigleyi</name>
    <dbReference type="NCBI Taxonomy" id="2762216"/>
    <lineage>
        <taxon>Bacteria</taxon>
        <taxon>Bacillati</taxon>
        <taxon>Bacillota</taxon>
        <taxon>Bacilli</taxon>
        <taxon>Bacillales</taxon>
        <taxon>Caryophanaceae</taxon>
        <taxon>Planococcus</taxon>
    </lineage>
</organism>